<name>A0ABV7WBN3_9MICO</name>
<dbReference type="CDD" id="cd01146">
    <property type="entry name" value="FhuD"/>
    <property type="match status" value="1"/>
</dbReference>
<feature type="region of interest" description="Disordered" evidence="5">
    <location>
        <begin position="28"/>
        <end position="58"/>
    </location>
</feature>
<feature type="chain" id="PRO_5047381346" evidence="6">
    <location>
        <begin position="32"/>
        <end position="365"/>
    </location>
</feature>
<dbReference type="EMBL" id="JBHRWW010000001">
    <property type="protein sequence ID" value="MFC3687236.1"/>
    <property type="molecule type" value="Genomic_DNA"/>
</dbReference>
<reference evidence="9" key="1">
    <citation type="journal article" date="2019" name="Int. J. Syst. Evol. Microbiol.">
        <title>The Global Catalogue of Microorganisms (GCM) 10K type strain sequencing project: providing services to taxonomists for standard genome sequencing and annotation.</title>
        <authorList>
            <consortium name="The Broad Institute Genomics Platform"/>
            <consortium name="The Broad Institute Genome Sequencing Center for Infectious Disease"/>
            <person name="Wu L."/>
            <person name="Ma J."/>
        </authorList>
    </citation>
    <scope>NUCLEOTIDE SEQUENCE [LARGE SCALE GENOMIC DNA]</scope>
    <source>
        <strain evidence="9">NCAIM B.02333</strain>
    </source>
</reference>
<dbReference type="InterPro" id="IPR051313">
    <property type="entry name" value="Bact_iron-sidero_bind"/>
</dbReference>
<evidence type="ECO:0000256" key="4">
    <source>
        <dbReference type="ARBA" id="ARBA00022729"/>
    </source>
</evidence>
<feature type="domain" description="Fe/B12 periplasmic-binding" evidence="7">
    <location>
        <begin position="81"/>
        <end position="349"/>
    </location>
</feature>
<evidence type="ECO:0000313" key="8">
    <source>
        <dbReference type="EMBL" id="MFC3687236.1"/>
    </source>
</evidence>
<comment type="caution">
    <text evidence="8">The sequence shown here is derived from an EMBL/GenBank/DDBJ whole genome shotgun (WGS) entry which is preliminary data.</text>
</comment>
<dbReference type="RefSeq" id="WP_340290604.1">
    <property type="nucleotide sequence ID" value="NZ_JBBEOI010000020.1"/>
</dbReference>
<dbReference type="Proteomes" id="UP001595685">
    <property type="component" value="Unassembled WGS sequence"/>
</dbReference>
<dbReference type="SUPFAM" id="SSF53807">
    <property type="entry name" value="Helical backbone' metal receptor"/>
    <property type="match status" value="1"/>
</dbReference>
<keyword evidence="3" id="KW-0813">Transport</keyword>
<dbReference type="PANTHER" id="PTHR30532:SF24">
    <property type="entry name" value="FERRIC ENTEROBACTIN-BINDING PERIPLASMIC PROTEIN FEPB"/>
    <property type="match status" value="1"/>
</dbReference>
<protein>
    <submittedName>
        <fullName evidence="8">Iron-siderophore ABC transporter substrate-binding protein</fullName>
    </submittedName>
</protein>
<dbReference type="PANTHER" id="PTHR30532">
    <property type="entry name" value="IRON III DICITRATE-BINDING PERIPLASMIC PROTEIN"/>
    <property type="match status" value="1"/>
</dbReference>
<evidence type="ECO:0000313" key="9">
    <source>
        <dbReference type="Proteomes" id="UP001595685"/>
    </source>
</evidence>
<gene>
    <name evidence="8" type="ORF">ACFOLH_02645</name>
</gene>
<evidence type="ECO:0000256" key="6">
    <source>
        <dbReference type="SAM" id="SignalP"/>
    </source>
</evidence>
<evidence type="ECO:0000256" key="5">
    <source>
        <dbReference type="SAM" id="MobiDB-lite"/>
    </source>
</evidence>
<evidence type="ECO:0000256" key="2">
    <source>
        <dbReference type="ARBA" id="ARBA00008814"/>
    </source>
</evidence>
<keyword evidence="9" id="KW-1185">Reference proteome</keyword>
<comment type="subcellular location">
    <subcellularLocation>
        <location evidence="1">Cell envelope</location>
    </subcellularLocation>
</comment>
<feature type="signal peptide" evidence="6">
    <location>
        <begin position="1"/>
        <end position="31"/>
    </location>
</feature>
<organism evidence="8 9">
    <name type="scientific">Aquipuribacter hungaricus</name>
    <dbReference type="NCBI Taxonomy" id="545624"/>
    <lineage>
        <taxon>Bacteria</taxon>
        <taxon>Bacillati</taxon>
        <taxon>Actinomycetota</taxon>
        <taxon>Actinomycetes</taxon>
        <taxon>Micrococcales</taxon>
        <taxon>Intrasporangiaceae</taxon>
        <taxon>Aquipuribacter</taxon>
    </lineage>
</organism>
<dbReference type="Pfam" id="PF01497">
    <property type="entry name" value="Peripla_BP_2"/>
    <property type="match status" value="1"/>
</dbReference>
<sequence length="365" mass="37720">MRSTRTASTRTALLAVTALAVGLAACGSEGADTPDAPDTAAAGTATGASSPDSSAGADAAGFPVEIEHVHGTTTIEAEPERVVSVGFTDQDTLLALGVTPVGIRDWYGDQPLGVWPWATDELGDAEPTLLSSAELDFEAVAALEPDLIVGLSSGMTASDYELLSQIAPTVAQSADFPDYGMPWQEKTLVTGQALGRTAEAEQVVADTEELIAAAREEHPEFEGRTAAAAFLFDGQPGGYASADTRARLLGDLGFETPAEFDELAGDAFFFNVSPEQITTLDTDVLVWIVGSEAEAGNIAALPTRTTLRAAQEGREVLTDAELSGALSFSSPLSIPEALEQLVPELALAVDGDPATAVPSAELLGR</sequence>
<dbReference type="InterPro" id="IPR002491">
    <property type="entry name" value="ABC_transptr_periplasmic_BD"/>
</dbReference>
<dbReference type="PROSITE" id="PS51257">
    <property type="entry name" value="PROKAR_LIPOPROTEIN"/>
    <property type="match status" value="1"/>
</dbReference>
<dbReference type="PROSITE" id="PS50983">
    <property type="entry name" value="FE_B12_PBP"/>
    <property type="match status" value="1"/>
</dbReference>
<comment type="similarity">
    <text evidence="2">Belongs to the bacterial solute-binding protein 8 family.</text>
</comment>
<proteinExistence type="inferred from homology"/>
<evidence type="ECO:0000259" key="7">
    <source>
        <dbReference type="PROSITE" id="PS50983"/>
    </source>
</evidence>
<evidence type="ECO:0000256" key="3">
    <source>
        <dbReference type="ARBA" id="ARBA00022448"/>
    </source>
</evidence>
<evidence type="ECO:0000256" key="1">
    <source>
        <dbReference type="ARBA" id="ARBA00004196"/>
    </source>
</evidence>
<accession>A0ABV7WBN3</accession>
<keyword evidence="4 6" id="KW-0732">Signal</keyword>
<dbReference type="Gene3D" id="3.40.50.1980">
    <property type="entry name" value="Nitrogenase molybdenum iron protein domain"/>
    <property type="match status" value="2"/>
</dbReference>